<evidence type="ECO:0000313" key="2">
    <source>
        <dbReference type="EMBL" id="ECT9337794.1"/>
    </source>
</evidence>
<sequence length="292" mass="33996">MLNSLSEINKIDTVYHYCRTDSFLSIIKNKKLWLSSMDHLNDFMEKRLFISEFEKFINESEDPKVYQSIRRSIEANMNLGTPYLCCLSGSGDILSQWRSYGQDGYGLSIGFDPDKLVAHKGTKIMNNGLMEYSIFLNKVEYLDTKSIYDLIATLMHEYRGVVKFHNGNLDFDNQPPDFQNKIVDLDRQFFHFNTHIKSDAFKEENEIRLVYVHNKDHDSGANNRPINNLTYRISNNNLTSYFEFVIPHDAINKIYLGPKNKFSENDVRSFLKHSGIGNYQDVEILKSIATYC</sequence>
<proteinExistence type="predicted"/>
<gene>
    <name evidence="2" type="ORF">CG757_14520</name>
    <name evidence="1" type="ORF">CHU57_12955</name>
</gene>
<dbReference type="EMBL" id="AAKKOC010000004">
    <property type="protein sequence ID" value="ECS7437752.1"/>
    <property type="molecule type" value="Genomic_DNA"/>
</dbReference>
<dbReference type="EMBL" id="AAKOIS010000004">
    <property type="protein sequence ID" value="ECT9337794.1"/>
    <property type="molecule type" value="Genomic_DNA"/>
</dbReference>
<comment type="caution">
    <text evidence="1">The sequence shown here is derived from an EMBL/GenBank/DDBJ whole genome shotgun (WGS) entry which is preliminary data.</text>
</comment>
<dbReference type="AlphaFoldDB" id="A0A5H7NR05"/>
<dbReference type="Pfam" id="PF11185">
    <property type="entry name" value="DUF2971"/>
    <property type="match status" value="1"/>
</dbReference>
<protein>
    <submittedName>
        <fullName evidence="1">DUF2971 domain-containing protein</fullName>
    </submittedName>
</protein>
<reference evidence="1" key="1">
    <citation type="submission" date="2018-07" db="EMBL/GenBank/DDBJ databases">
        <authorList>
            <consortium name="PulseNet: The National Subtyping Network for Foodborne Disease Surveillance"/>
            <person name="Tarr C.L."/>
            <person name="Trees E."/>
            <person name="Katz L.S."/>
            <person name="Carleton-Romer H.A."/>
            <person name="Stroika S."/>
            <person name="Kucerova Z."/>
            <person name="Roache K.F."/>
            <person name="Sabol A.L."/>
            <person name="Besser J."/>
            <person name="Gerner-Smidt P."/>
        </authorList>
    </citation>
    <scope>NUCLEOTIDE SEQUENCE</scope>
    <source>
        <strain evidence="2">2015AM-0391</strain>
        <strain evidence="1">2015AM-1184</strain>
    </source>
</reference>
<name>A0A5H7NR05_SALET</name>
<accession>A0A5H7NR05</accession>
<organism evidence="1">
    <name type="scientific">Salmonella enterica subsp. enterica serovar Cotham</name>
    <dbReference type="NCBI Taxonomy" id="2572724"/>
    <lineage>
        <taxon>Bacteria</taxon>
        <taxon>Pseudomonadati</taxon>
        <taxon>Pseudomonadota</taxon>
        <taxon>Gammaproteobacteria</taxon>
        <taxon>Enterobacterales</taxon>
        <taxon>Enterobacteriaceae</taxon>
        <taxon>Salmonella</taxon>
    </lineage>
</organism>
<evidence type="ECO:0000313" key="1">
    <source>
        <dbReference type="EMBL" id="ECS7437752.1"/>
    </source>
</evidence>
<dbReference type="InterPro" id="IPR021352">
    <property type="entry name" value="DUF2971"/>
</dbReference>